<dbReference type="SMART" id="SM00448">
    <property type="entry name" value="REC"/>
    <property type="match status" value="1"/>
</dbReference>
<dbReference type="AlphaFoldDB" id="A0A9D7XI09"/>
<dbReference type="SUPFAM" id="SSF46894">
    <property type="entry name" value="C-terminal effector domain of the bipartite response regulators"/>
    <property type="match status" value="1"/>
</dbReference>
<dbReference type="Gene3D" id="1.10.10.10">
    <property type="entry name" value="Winged helix-like DNA-binding domain superfamily/Winged helix DNA-binding domain"/>
    <property type="match status" value="1"/>
</dbReference>
<comment type="caution">
    <text evidence="7">The sequence shown here is derived from an EMBL/GenBank/DDBJ whole genome shotgun (WGS) entry which is preliminary data.</text>
</comment>
<evidence type="ECO:0000256" key="3">
    <source>
        <dbReference type="ARBA" id="ARBA00023163"/>
    </source>
</evidence>
<accession>A0A9D7XI09</accession>
<dbReference type="PRINTS" id="PR00038">
    <property type="entry name" value="HTHLUXR"/>
</dbReference>
<evidence type="ECO:0000259" key="5">
    <source>
        <dbReference type="PROSITE" id="PS50043"/>
    </source>
</evidence>
<keyword evidence="4" id="KW-0597">Phosphoprotein</keyword>
<dbReference type="CDD" id="cd06170">
    <property type="entry name" value="LuxR_C_like"/>
    <property type="match status" value="1"/>
</dbReference>
<dbReference type="InterPro" id="IPR000792">
    <property type="entry name" value="Tscrpt_reg_LuxR_C"/>
</dbReference>
<dbReference type="Pfam" id="PF00196">
    <property type="entry name" value="GerE"/>
    <property type="match status" value="1"/>
</dbReference>
<dbReference type="GO" id="GO:0003677">
    <property type="term" value="F:DNA binding"/>
    <property type="evidence" value="ECO:0007669"/>
    <property type="project" value="UniProtKB-KW"/>
</dbReference>
<dbReference type="Pfam" id="PF00072">
    <property type="entry name" value="Response_reg"/>
    <property type="match status" value="1"/>
</dbReference>
<organism evidence="7 8">
    <name type="scientific">Candidatus Defluviibacterium haderslevense</name>
    <dbReference type="NCBI Taxonomy" id="2981993"/>
    <lineage>
        <taxon>Bacteria</taxon>
        <taxon>Pseudomonadati</taxon>
        <taxon>Bacteroidota</taxon>
        <taxon>Saprospiria</taxon>
        <taxon>Saprospirales</taxon>
        <taxon>Saprospiraceae</taxon>
        <taxon>Candidatus Defluviibacterium</taxon>
    </lineage>
</organism>
<dbReference type="InterPro" id="IPR016032">
    <property type="entry name" value="Sig_transdc_resp-reg_C-effctor"/>
</dbReference>
<sequence length="211" mass="24137">MTEINHKLRVAIVEDEPLIAENLAMYLNNIDFEVAGIAYNYEDALQLIISEHPDIALLDINLECEKDGIDLGEYIFNHLHIPFIFLSSYSDRSTLDRAKKIQPSGYLVKPFNEKSLLTTLEIGLANYAMQANQVVPTLQLKQLNKHLISPISDREFEVISLIYAGKTNQQIAQELYISLNTIKRHINNVYTRLDVTSRSMAIAKMRELMLK</sequence>
<dbReference type="CDD" id="cd17534">
    <property type="entry name" value="REC_DC-like"/>
    <property type="match status" value="1"/>
</dbReference>
<dbReference type="PROSITE" id="PS00622">
    <property type="entry name" value="HTH_LUXR_1"/>
    <property type="match status" value="1"/>
</dbReference>
<dbReference type="InterPro" id="IPR001789">
    <property type="entry name" value="Sig_transdc_resp-reg_receiver"/>
</dbReference>
<evidence type="ECO:0000256" key="2">
    <source>
        <dbReference type="ARBA" id="ARBA00023125"/>
    </source>
</evidence>
<dbReference type="InterPro" id="IPR036388">
    <property type="entry name" value="WH-like_DNA-bd_sf"/>
</dbReference>
<dbReference type="PANTHER" id="PTHR44688:SF16">
    <property type="entry name" value="DNA-BINDING TRANSCRIPTIONAL ACTIVATOR DEVR_DOSR"/>
    <property type="match status" value="1"/>
</dbReference>
<dbReference type="EMBL" id="JADKFW010000010">
    <property type="protein sequence ID" value="MBK9718317.1"/>
    <property type="molecule type" value="Genomic_DNA"/>
</dbReference>
<reference evidence="7 8" key="1">
    <citation type="submission" date="2020-10" db="EMBL/GenBank/DDBJ databases">
        <title>Connecting structure to function with the recovery of over 1000 high-quality activated sludge metagenome-assembled genomes encoding full-length rRNA genes using long-read sequencing.</title>
        <authorList>
            <person name="Singleton C.M."/>
            <person name="Petriglieri F."/>
            <person name="Kristensen J.M."/>
            <person name="Kirkegaard R.H."/>
            <person name="Michaelsen T.Y."/>
            <person name="Andersen M.H."/>
            <person name="Karst S.M."/>
            <person name="Dueholm M.S."/>
            <person name="Nielsen P.H."/>
            <person name="Albertsen M."/>
        </authorList>
    </citation>
    <scope>NUCLEOTIDE SEQUENCE [LARGE SCALE GENOMIC DNA]</scope>
    <source>
        <strain evidence="7">Ribe_18-Q3-R11-54_BAT3C.373</strain>
    </source>
</reference>
<proteinExistence type="predicted"/>
<dbReference type="GO" id="GO:0006355">
    <property type="term" value="P:regulation of DNA-templated transcription"/>
    <property type="evidence" value="ECO:0007669"/>
    <property type="project" value="InterPro"/>
</dbReference>
<feature type="domain" description="Response regulatory" evidence="6">
    <location>
        <begin position="9"/>
        <end position="124"/>
    </location>
</feature>
<dbReference type="Gene3D" id="3.40.50.2300">
    <property type="match status" value="1"/>
</dbReference>
<evidence type="ECO:0000256" key="4">
    <source>
        <dbReference type="PROSITE-ProRule" id="PRU00169"/>
    </source>
</evidence>
<feature type="domain" description="HTH luxR-type" evidence="5">
    <location>
        <begin position="144"/>
        <end position="209"/>
    </location>
</feature>
<keyword evidence="2" id="KW-0238">DNA-binding</keyword>
<evidence type="ECO:0000313" key="7">
    <source>
        <dbReference type="EMBL" id="MBK9718317.1"/>
    </source>
</evidence>
<dbReference type="PROSITE" id="PS50110">
    <property type="entry name" value="RESPONSE_REGULATORY"/>
    <property type="match status" value="1"/>
</dbReference>
<protein>
    <submittedName>
        <fullName evidence="7">Response regulator transcription factor</fullName>
    </submittedName>
</protein>
<dbReference type="Proteomes" id="UP000808349">
    <property type="component" value="Unassembled WGS sequence"/>
</dbReference>
<name>A0A9D7XI09_9BACT</name>
<feature type="modified residue" description="4-aspartylphosphate" evidence="4">
    <location>
        <position position="59"/>
    </location>
</feature>
<dbReference type="InterPro" id="IPR011006">
    <property type="entry name" value="CheY-like_superfamily"/>
</dbReference>
<dbReference type="GO" id="GO:0000160">
    <property type="term" value="P:phosphorelay signal transduction system"/>
    <property type="evidence" value="ECO:0007669"/>
    <property type="project" value="InterPro"/>
</dbReference>
<dbReference type="SMART" id="SM00421">
    <property type="entry name" value="HTH_LUXR"/>
    <property type="match status" value="1"/>
</dbReference>
<gene>
    <name evidence="7" type="ORF">IPO85_12565</name>
</gene>
<dbReference type="SUPFAM" id="SSF52172">
    <property type="entry name" value="CheY-like"/>
    <property type="match status" value="1"/>
</dbReference>
<keyword evidence="1" id="KW-0805">Transcription regulation</keyword>
<dbReference type="PROSITE" id="PS50043">
    <property type="entry name" value="HTH_LUXR_2"/>
    <property type="match status" value="1"/>
</dbReference>
<evidence type="ECO:0000259" key="6">
    <source>
        <dbReference type="PROSITE" id="PS50110"/>
    </source>
</evidence>
<keyword evidence="3" id="KW-0804">Transcription</keyword>
<dbReference type="PANTHER" id="PTHR44688">
    <property type="entry name" value="DNA-BINDING TRANSCRIPTIONAL ACTIVATOR DEVR_DOSR"/>
    <property type="match status" value="1"/>
</dbReference>
<evidence type="ECO:0000256" key="1">
    <source>
        <dbReference type="ARBA" id="ARBA00023015"/>
    </source>
</evidence>
<evidence type="ECO:0000313" key="8">
    <source>
        <dbReference type="Proteomes" id="UP000808349"/>
    </source>
</evidence>